<dbReference type="InterPro" id="IPR032675">
    <property type="entry name" value="LRR_dom_sf"/>
</dbReference>
<sequence length="481" mass="53909">MVDATAQAVTAPNLSDAVGQMSLNHPLHQDSLNLRQPAQSLPFDILSRIFIECNAQNEDGFPKLSTRKAPSVLGHICSHWRDVASATHTLWAELHIFLGYRTTHNYLKAAVAAWENRAGQLPLSFHISATSYPDSPDARTIAVVDAIMPHRERWKHVGGTLPFEQWSAICSAISNGAPLLEHLNISGYFGRGKFIDIQLSTAPMLETLVVNANHRLLRLDSHSQSLRRLSVYGAEQIECLSYLLWSSKLEEFELKCGAHNRHINWDKGIVETTRLVSLKLDARFTPHILDRLRSPLLQILDLDCGHTGTSLESFLIRSKPSLKSLRVNVDIDPGDLFNCLRYAPTLRALRIAYNPELTGLDVERLKLGSNVNENICPALEKMEFDCCIVGDMEYLEEVVLSRWKGPPVVAALPSSTSGTEYALDGSWERSLRHVTLDGCYFEVYTKGLVCYFTDRPKIRKCIKEGLVIFEELPSDSDDSVF</sequence>
<evidence type="ECO:0000313" key="2">
    <source>
        <dbReference type="Proteomes" id="UP000294933"/>
    </source>
</evidence>
<dbReference type="EMBL" id="ML170184">
    <property type="protein sequence ID" value="TDL21000.1"/>
    <property type="molecule type" value="Genomic_DNA"/>
</dbReference>
<protein>
    <recommendedName>
        <fullName evidence="3">F-box domain-containing protein</fullName>
    </recommendedName>
</protein>
<proteinExistence type="predicted"/>
<dbReference type="SUPFAM" id="SSF52047">
    <property type="entry name" value="RNI-like"/>
    <property type="match status" value="1"/>
</dbReference>
<gene>
    <name evidence="1" type="ORF">BD410DRAFT_790379</name>
</gene>
<dbReference type="Proteomes" id="UP000294933">
    <property type="component" value="Unassembled WGS sequence"/>
</dbReference>
<name>A0A4Y7Q2I1_9AGAM</name>
<keyword evidence="2" id="KW-1185">Reference proteome</keyword>
<reference evidence="1 2" key="1">
    <citation type="submission" date="2018-06" db="EMBL/GenBank/DDBJ databases">
        <title>A transcriptomic atlas of mushroom development highlights an independent origin of complex multicellularity.</title>
        <authorList>
            <consortium name="DOE Joint Genome Institute"/>
            <person name="Krizsan K."/>
            <person name="Almasi E."/>
            <person name="Merenyi Z."/>
            <person name="Sahu N."/>
            <person name="Viragh M."/>
            <person name="Koszo T."/>
            <person name="Mondo S."/>
            <person name="Kiss B."/>
            <person name="Balint B."/>
            <person name="Kues U."/>
            <person name="Barry K."/>
            <person name="Hegedus J.C."/>
            <person name="Henrissat B."/>
            <person name="Johnson J."/>
            <person name="Lipzen A."/>
            <person name="Ohm R."/>
            <person name="Nagy I."/>
            <person name="Pangilinan J."/>
            <person name="Yan J."/>
            <person name="Xiong Y."/>
            <person name="Grigoriev I.V."/>
            <person name="Hibbett D.S."/>
            <person name="Nagy L.G."/>
        </authorList>
    </citation>
    <scope>NUCLEOTIDE SEQUENCE [LARGE SCALE GENOMIC DNA]</scope>
    <source>
        <strain evidence="1 2">SZMC22713</strain>
    </source>
</reference>
<dbReference type="OrthoDB" id="550575at2759"/>
<dbReference type="Gene3D" id="3.80.10.10">
    <property type="entry name" value="Ribonuclease Inhibitor"/>
    <property type="match status" value="1"/>
</dbReference>
<organism evidence="1 2">
    <name type="scientific">Rickenella mellea</name>
    <dbReference type="NCBI Taxonomy" id="50990"/>
    <lineage>
        <taxon>Eukaryota</taxon>
        <taxon>Fungi</taxon>
        <taxon>Dikarya</taxon>
        <taxon>Basidiomycota</taxon>
        <taxon>Agaricomycotina</taxon>
        <taxon>Agaricomycetes</taxon>
        <taxon>Hymenochaetales</taxon>
        <taxon>Rickenellaceae</taxon>
        <taxon>Rickenella</taxon>
    </lineage>
</organism>
<dbReference type="VEuPathDB" id="FungiDB:BD410DRAFT_790379"/>
<dbReference type="AlphaFoldDB" id="A0A4Y7Q2I1"/>
<accession>A0A4Y7Q2I1</accession>
<evidence type="ECO:0000313" key="1">
    <source>
        <dbReference type="EMBL" id="TDL21000.1"/>
    </source>
</evidence>
<evidence type="ECO:0008006" key="3">
    <source>
        <dbReference type="Google" id="ProtNLM"/>
    </source>
</evidence>